<evidence type="ECO:0000256" key="1">
    <source>
        <dbReference type="SAM" id="MobiDB-lite"/>
    </source>
</evidence>
<dbReference type="GeneTree" id="ENSGT00390000002191"/>
<dbReference type="Gene3D" id="6.10.250.3000">
    <property type="match status" value="1"/>
</dbReference>
<dbReference type="GeneID" id="100181492"/>
<dbReference type="Proteomes" id="UP000008144">
    <property type="component" value="Chromosome 2"/>
</dbReference>
<gene>
    <name evidence="3" type="primary">LOC100181492</name>
</gene>
<dbReference type="InParanoid" id="F6QI91"/>
<accession>F6QI91</accession>
<dbReference type="RefSeq" id="XP_002131864.1">
    <property type="nucleotide sequence ID" value="XM_002131828.4"/>
</dbReference>
<dbReference type="KEGG" id="cin:100181492"/>
<feature type="domain" description="RabBD" evidence="2">
    <location>
        <begin position="1"/>
        <end position="67"/>
    </location>
</feature>
<reference evidence="3" key="4">
    <citation type="submission" date="2025-09" db="UniProtKB">
        <authorList>
            <consortium name="Ensembl"/>
        </authorList>
    </citation>
    <scope>IDENTIFICATION</scope>
</reference>
<feature type="region of interest" description="Disordered" evidence="1">
    <location>
        <begin position="95"/>
        <end position="120"/>
    </location>
</feature>
<dbReference type="EMBL" id="EAAA01001521">
    <property type="status" value="NOT_ANNOTATED_CDS"/>
    <property type="molecule type" value="Genomic_DNA"/>
</dbReference>
<dbReference type="InterPro" id="IPR010911">
    <property type="entry name" value="Rab_BD"/>
</dbReference>
<dbReference type="Ensembl" id="ENSCINT00000020142.3">
    <property type="protein sequence ID" value="ENSCINP00000020142.3"/>
    <property type="gene ID" value="ENSCING00000010022.3"/>
</dbReference>
<reference evidence="3" key="2">
    <citation type="journal article" date="2008" name="Genome Biol.">
        <title>Improved genome assembly and evidence-based global gene model set for the chordate Ciona intestinalis: new insight into intron and operon populations.</title>
        <authorList>
            <person name="Satou Y."/>
            <person name="Mineta K."/>
            <person name="Ogasawara M."/>
            <person name="Sasakura Y."/>
            <person name="Shoguchi E."/>
            <person name="Ueno K."/>
            <person name="Yamada L."/>
            <person name="Matsumoto J."/>
            <person name="Wasserscheid J."/>
            <person name="Dewar K."/>
            <person name="Wiley G.B."/>
            <person name="Macmil S.L."/>
            <person name="Roe B.A."/>
            <person name="Zeller R.W."/>
            <person name="Hastings K.E."/>
            <person name="Lemaire P."/>
            <person name="Lindquist E."/>
            <person name="Endo T."/>
            <person name="Hotta K."/>
            <person name="Inaba K."/>
        </authorList>
    </citation>
    <scope>NUCLEOTIDE SEQUENCE [LARGE SCALE GENOMIC DNA]</scope>
    <source>
        <strain evidence="3">wild type</strain>
    </source>
</reference>
<reference evidence="4" key="1">
    <citation type="journal article" date="2002" name="Science">
        <title>The draft genome of Ciona intestinalis: insights into chordate and vertebrate origins.</title>
        <authorList>
            <person name="Dehal P."/>
            <person name="Satou Y."/>
            <person name="Campbell R.K."/>
            <person name="Chapman J."/>
            <person name="Degnan B."/>
            <person name="De Tomaso A."/>
            <person name="Davidson B."/>
            <person name="Di Gregorio A."/>
            <person name="Gelpke M."/>
            <person name="Goodstein D.M."/>
            <person name="Harafuji N."/>
            <person name="Hastings K.E."/>
            <person name="Ho I."/>
            <person name="Hotta K."/>
            <person name="Huang W."/>
            <person name="Kawashima T."/>
            <person name="Lemaire P."/>
            <person name="Martinez D."/>
            <person name="Meinertzhagen I.A."/>
            <person name="Necula S."/>
            <person name="Nonaka M."/>
            <person name="Putnam N."/>
            <person name="Rash S."/>
            <person name="Saiga H."/>
            <person name="Satake M."/>
            <person name="Terry A."/>
            <person name="Yamada L."/>
            <person name="Wang H.G."/>
            <person name="Awazu S."/>
            <person name="Azumi K."/>
            <person name="Boore J."/>
            <person name="Branno M."/>
            <person name="Chin-Bow S."/>
            <person name="DeSantis R."/>
            <person name="Doyle S."/>
            <person name="Francino P."/>
            <person name="Keys D.N."/>
            <person name="Haga S."/>
            <person name="Hayashi H."/>
            <person name="Hino K."/>
            <person name="Imai K.S."/>
            <person name="Inaba K."/>
            <person name="Kano S."/>
            <person name="Kobayashi K."/>
            <person name="Kobayashi M."/>
            <person name="Lee B.I."/>
            <person name="Makabe K.W."/>
            <person name="Manohar C."/>
            <person name="Matassi G."/>
            <person name="Medina M."/>
            <person name="Mochizuki Y."/>
            <person name="Mount S."/>
            <person name="Morishita T."/>
            <person name="Miura S."/>
            <person name="Nakayama A."/>
            <person name="Nishizaka S."/>
            <person name="Nomoto H."/>
            <person name="Ohta F."/>
            <person name="Oishi K."/>
            <person name="Rigoutsos I."/>
            <person name="Sano M."/>
            <person name="Sasaki A."/>
            <person name="Sasakura Y."/>
            <person name="Shoguchi E."/>
            <person name="Shin-i T."/>
            <person name="Spagnuolo A."/>
            <person name="Stainier D."/>
            <person name="Suzuki M.M."/>
            <person name="Tassy O."/>
            <person name="Takatori N."/>
            <person name="Tokuoka M."/>
            <person name="Yagi K."/>
            <person name="Yoshizaki F."/>
            <person name="Wada S."/>
            <person name="Zhang C."/>
            <person name="Hyatt P.D."/>
            <person name="Larimer F."/>
            <person name="Detter C."/>
            <person name="Doggett N."/>
            <person name="Glavina T."/>
            <person name="Hawkins T."/>
            <person name="Richardson P."/>
            <person name="Lucas S."/>
            <person name="Kohara Y."/>
            <person name="Levine M."/>
            <person name="Satoh N."/>
            <person name="Rokhsar D.S."/>
        </authorList>
    </citation>
    <scope>NUCLEOTIDE SEQUENCE [LARGE SCALE GENOMIC DNA]</scope>
</reference>
<organism evidence="3 4">
    <name type="scientific">Ciona intestinalis</name>
    <name type="common">Transparent sea squirt</name>
    <name type="synonym">Ascidia intestinalis</name>
    <dbReference type="NCBI Taxonomy" id="7719"/>
    <lineage>
        <taxon>Eukaryota</taxon>
        <taxon>Metazoa</taxon>
        <taxon>Chordata</taxon>
        <taxon>Tunicata</taxon>
        <taxon>Ascidiacea</taxon>
        <taxon>Phlebobranchia</taxon>
        <taxon>Cionidae</taxon>
        <taxon>Ciona</taxon>
    </lineage>
</organism>
<dbReference type="PROSITE" id="PS50916">
    <property type="entry name" value="RABBD"/>
    <property type="match status" value="1"/>
</dbReference>
<dbReference type="GO" id="GO:0031267">
    <property type="term" value="F:small GTPase binding"/>
    <property type="evidence" value="ECO:0007669"/>
    <property type="project" value="InterPro"/>
</dbReference>
<proteinExistence type="predicted"/>
<sequence>MDLLQLENWEREAILEVLKRQNALQEREERRINQLAVRVQLQRVNDSRSARLESEIKTKTGQWHREILRRRYPGAVDEPPVALLKRISSEIQSLDSSTSWSSTTSTSQRTAALPSRCRSRNGTDLAGVREWVEKITHCNDDGKFSGSLSDNDNLTPDEQPIDNIQSFHSESIDDNGNTELK</sequence>
<feature type="compositionally biased region" description="Polar residues" evidence="1">
    <location>
        <begin position="146"/>
        <end position="181"/>
    </location>
</feature>
<dbReference type="OrthoDB" id="10626672at2759"/>
<keyword evidence="4" id="KW-1185">Reference proteome</keyword>
<evidence type="ECO:0000313" key="4">
    <source>
        <dbReference type="Proteomes" id="UP000008144"/>
    </source>
</evidence>
<dbReference type="GO" id="GO:0006886">
    <property type="term" value="P:intracellular protein transport"/>
    <property type="evidence" value="ECO:0007669"/>
    <property type="project" value="InterPro"/>
</dbReference>
<dbReference type="OMA" id="VENCHNE"/>
<protein>
    <submittedName>
        <fullName evidence="3">Uncharacterized LOC100181492</fullName>
    </submittedName>
</protein>
<dbReference type="HOGENOM" id="CLU_1539471_0_0_1"/>
<name>F6QI91_CIOIN</name>
<accession>A0A1W2WJ99</accession>
<evidence type="ECO:0000259" key="2">
    <source>
        <dbReference type="PROSITE" id="PS50916"/>
    </source>
</evidence>
<evidence type="ECO:0000313" key="3">
    <source>
        <dbReference type="Ensembl" id="ENSCINP00000020142.3"/>
    </source>
</evidence>
<feature type="compositionally biased region" description="Low complexity" evidence="1">
    <location>
        <begin position="96"/>
        <end position="107"/>
    </location>
</feature>
<feature type="region of interest" description="Disordered" evidence="1">
    <location>
        <begin position="142"/>
        <end position="181"/>
    </location>
</feature>
<dbReference type="AlphaFoldDB" id="F6QI91"/>
<reference evidence="3" key="3">
    <citation type="submission" date="2025-08" db="UniProtKB">
        <authorList>
            <consortium name="Ensembl"/>
        </authorList>
    </citation>
    <scope>IDENTIFICATION</scope>
</reference>